<proteinExistence type="predicted"/>
<evidence type="ECO:0000313" key="2">
    <source>
        <dbReference type="Proteomes" id="UP000270094"/>
    </source>
</evidence>
<sequence>MACHNEEKEQQGYVSGDIPSDWNGCGRCLLACRPLQSGHQS</sequence>
<keyword evidence="2" id="KW-1185">Reference proteome</keyword>
<organism evidence="1 2">
    <name type="scientific">Strongylus vulgaris</name>
    <name type="common">Blood worm</name>
    <dbReference type="NCBI Taxonomy" id="40348"/>
    <lineage>
        <taxon>Eukaryota</taxon>
        <taxon>Metazoa</taxon>
        <taxon>Ecdysozoa</taxon>
        <taxon>Nematoda</taxon>
        <taxon>Chromadorea</taxon>
        <taxon>Rhabditida</taxon>
        <taxon>Rhabditina</taxon>
        <taxon>Rhabditomorpha</taxon>
        <taxon>Strongyloidea</taxon>
        <taxon>Strongylidae</taxon>
        <taxon>Strongylus</taxon>
    </lineage>
</organism>
<protein>
    <submittedName>
        <fullName evidence="1">Uncharacterized protein</fullName>
    </submittedName>
</protein>
<evidence type="ECO:0000313" key="1">
    <source>
        <dbReference type="EMBL" id="VDM80516.1"/>
    </source>
</evidence>
<gene>
    <name evidence="1" type="ORF">SVUK_LOCUS15514</name>
</gene>
<accession>A0A3P7JAZ9</accession>
<dbReference type="EMBL" id="UYYB01108885">
    <property type="protein sequence ID" value="VDM80516.1"/>
    <property type="molecule type" value="Genomic_DNA"/>
</dbReference>
<dbReference type="Proteomes" id="UP000270094">
    <property type="component" value="Unassembled WGS sequence"/>
</dbReference>
<reference evidence="1 2" key="1">
    <citation type="submission" date="2018-11" db="EMBL/GenBank/DDBJ databases">
        <authorList>
            <consortium name="Pathogen Informatics"/>
        </authorList>
    </citation>
    <scope>NUCLEOTIDE SEQUENCE [LARGE SCALE GENOMIC DNA]</scope>
</reference>
<dbReference type="AlphaFoldDB" id="A0A3P7JAZ9"/>
<name>A0A3P7JAZ9_STRVU</name>